<reference evidence="2" key="1">
    <citation type="journal article" date="2023" name="G3 (Bethesda)">
        <title>Genome assembly and association tests identify interacting loci associated with vigor, precocity, and sex in interspecific pistachio rootstocks.</title>
        <authorList>
            <person name="Palmer W."/>
            <person name="Jacygrad E."/>
            <person name="Sagayaradj S."/>
            <person name="Cavanaugh K."/>
            <person name="Han R."/>
            <person name="Bertier L."/>
            <person name="Beede B."/>
            <person name="Kafkas S."/>
            <person name="Golino D."/>
            <person name="Preece J."/>
            <person name="Michelmore R."/>
        </authorList>
    </citation>
    <scope>NUCLEOTIDE SEQUENCE [LARGE SCALE GENOMIC DNA]</scope>
</reference>
<dbReference type="Proteomes" id="UP001164250">
    <property type="component" value="Chromosome 2"/>
</dbReference>
<comment type="caution">
    <text evidence="1">The sequence shown here is derived from an EMBL/GenBank/DDBJ whole genome shotgun (WGS) entry which is preliminary data.</text>
</comment>
<organism evidence="1 2">
    <name type="scientific">Pistacia atlantica</name>
    <dbReference type="NCBI Taxonomy" id="434234"/>
    <lineage>
        <taxon>Eukaryota</taxon>
        <taxon>Viridiplantae</taxon>
        <taxon>Streptophyta</taxon>
        <taxon>Embryophyta</taxon>
        <taxon>Tracheophyta</taxon>
        <taxon>Spermatophyta</taxon>
        <taxon>Magnoliopsida</taxon>
        <taxon>eudicotyledons</taxon>
        <taxon>Gunneridae</taxon>
        <taxon>Pentapetalae</taxon>
        <taxon>rosids</taxon>
        <taxon>malvids</taxon>
        <taxon>Sapindales</taxon>
        <taxon>Anacardiaceae</taxon>
        <taxon>Pistacia</taxon>
    </lineage>
</organism>
<keyword evidence="2" id="KW-1185">Reference proteome</keyword>
<dbReference type="EMBL" id="CM047898">
    <property type="protein sequence ID" value="KAJ0106152.1"/>
    <property type="molecule type" value="Genomic_DNA"/>
</dbReference>
<accession>A0ACC1C2F6</accession>
<sequence length="405" mass="46984">MYDSILARSFMNLRLSIDVSDLKMLIVKDTSTSHLRLKDSTDSQPIEDIIPKKIDEPVCNITERSDFCEINNDIRIDGSSATVYFSSTHEANSSWNIRPYARKYDRVAMSRAKECGGYSGNHFHDFSDILIPLYITSRQFNGEVQFIVTDKHSWWINKFQNVLRNLSNYEIIDIDKEKDIHCFPRGIVGLKRHEKELHIDPSTSPYSIKDFREFIRSSYSLKKATAIKLKDGQNKIKPRLLIISRKRTRTFTNTDKIAEIGRKFGFEVVVTEAESNLSRFAETVNSCDVFLGVHGAGLTNMIFLPEKAVFIQVIPFGGFEWLARTDYEEPSKRMNVRYLEYKIKIEESSLIQQYPIDHQVIKDPSSIGKQGWKVFRSVYMEKQNVQLDLNRFRGTLLKVLELLHQ</sequence>
<proteinExistence type="predicted"/>
<evidence type="ECO:0000313" key="1">
    <source>
        <dbReference type="EMBL" id="KAJ0106152.1"/>
    </source>
</evidence>
<gene>
    <name evidence="1" type="ORF">Patl1_19731</name>
</gene>
<name>A0ACC1C2F6_9ROSI</name>
<evidence type="ECO:0000313" key="2">
    <source>
        <dbReference type="Proteomes" id="UP001164250"/>
    </source>
</evidence>
<protein>
    <submittedName>
        <fullName evidence="1">Uncharacterized protein</fullName>
    </submittedName>
</protein>